<dbReference type="AlphaFoldDB" id="A0A7D9LAE0"/>
<feature type="non-terminal residue" evidence="1">
    <location>
        <position position="428"/>
    </location>
</feature>
<name>A0A7D9LAE0_PARCT</name>
<protein>
    <submittedName>
        <fullName evidence="1">Uncharacterized protein</fullName>
    </submittedName>
</protein>
<dbReference type="OrthoDB" id="10539832at2759"/>
<dbReference type="EMBL" id="CACRXK020016391">
    <property type="protein sequence ID" value="CAB4029765.1"/>
    <property type="molecule type" value="Genomic_DNA"/>
</dbReference>
<comment type="caution">
    <text evidence="1">The sequence shown here is derived from an EMBL/GenBank/DDBJ whole genome shotgun (WGS) entry which is preliminary data.</text>
</comment>
<keyword evidence="2" id="KW-1185">Reference proteome</keyword>
<gene>
    <name evidence="1" type="ORF">PACLA_8A060878</name>
</gene>
<proteinExistence type="predicted"/>
<sequence length="428" mass="47585">MGAKVVQRDGRIGYLSGENFLPKSSFGVNFLTVVVTTGGSSGFVIEVKRCFDDSIRKCFVSDEGLQTKKDFLKEVNRNTGLGNLTLLLKESEYLEFLQDTIASYYRDCTTEGHNTDVLAASRVGKAVEKDIWILSEACQINEDGELIPQEEQEIMWISHLYKPKRGGNDPVWYDIAKPDHRCKINLPLSRSGLCNLVQAMRNAFGGNWLSSMFLLGQGMIGSNFQICLKAKGMVPISIAIGDKNVGKSGASKGMLAVTGRRQVFYRRITDAMQTRVLDECTLPFVLDDAGRSSEEKKKLTDLLLDIFNGAGVANCNRLCHSNTSLIITMNDWVLADLNIDKAATSRAVIIPFVKVQRNPVPEQVPYEKALDDAMVEASNSVGEIIRFGKALKNNQDYFDNDILPFLQEFIDDDRLLSTYSIALFAAEK</sequence>
<organism evidence="1 2">
    <name type="scientific">Paramuricea clavata</name>
    <name type="common">Red gorgonian</name>
    <name type="synonym">Violescent sea-whip</name>
    <dbReference type="NCBI Taxonomy" id="317549"/>
    <lineage>
        <taxon>Eukaryota</taxon>
        <taxon>Metazoa</taxon>
        <taxon>Cnidaria</taxon>
        <taxon>Anthozoa</taxon>
        <taxon>Octocorallia</taxon>
        <taxon>Malacalcyonacea</taxon>
        <taxon>Plexauridae</taxon>
        <taxon>Paramuricea</taxon>
    </lineage>
</organism>
<evidence type="ECO:0000313" key="2">
    <source>
        <dbReference type="Proteomes" id="UP001152795"/>
    </source>
</evidence>
<accession>A0A7D9LAE0</accession>
<reference evidence="1" key="1">
    <citation type="submission" date="2020-04" db="EMBL/GenBank/DDBJ databases">
        <authorList>
            <person name="Alioto T."/>
            <person name="Alioto T."/>
            <person name="Gomez Garrido J."/>
        </authorList>
    </citation>
    <scope>NUCLEOTIDE SEQUENCE</scope>
    <source>
        <strain evidence="1">A484AB</strain>
    </source>
</reference>
<evidence type="ECO:0000313" key="1">
    <source>
        <dbReference type="EMBL" id="CAB4029765.1"/>
    </source>
</evidence>
<dbReference type="Proteomes" id="UP001152795">
    <property type="component" value="Unassembled WGS sequence"/>
</dbReference>